<dbReference type="AlphaFoldDB" id="A0A4R0HI02"/>
<dbReference type="PROSITE" id="PS51898">
    <property type="entry name" value="TYR_RECOMBINASE"/>
    <property type="match status" value="1"/>
</dbReference>
<proteinExistence type="inferred from homology"/>
<evidence type="ECO:0000313" key="6">
    <source>
        <dbReference type="Proteomes" id="UP000292346"/>
    </source>
</evidence>
<dbReference type="GO" id="GO:0003677">
    <property type="term" value="F:DNA binding"/>
    <property type="evidence" value="ECO:0007669"/>
    <property type="project" value="UniProtKB-KW"/>
</dbReference>
<accession>A0A4R0HI02</accession>
<dbReference type="Proteomes" id="UP000292346">
    <property type="component" value="Unassembled WGS sequence"/>
</dbReference>
<dbReference type="EMBL" id="SJJZ01000001">
    <property type="protein sequence ID" value="TCC10331.1"/>
    <property type="molecule type" value="Genomic_DNA"/>
</dbReference>
<feature type="domain" description="Tyr recombinase" evidence="4">
    <location>
        <begin position="1"/>
        <end position="61"/>
    </location>
</feature>
<sequence length="69" mass="7487">MLQAAGLRDARPHDARHTAATLLLEQGVDIRVVQEILGHSTLAVTKRYTHVTSKLAEDTAAKIGKALWA</sequence>
<keyword evidence="2" id="KW-0238">DNA-binding</keyword>
<comment type="caution">
    <text evidence="5">The sequence shown here is derived from an EMBL/GenBank/DDBJ whole genome shotgun (WGS) entry which is preliminary data.</text>
</comment>
<dbReference type="GO" id="GO:0015074">
    <property type="term" value="P:DNA integration"/>
    <property type="evidence" value="ECO:0007669"/>
    <property type="project" value="InterPro"/>
</dbReference>
<dbReference type="SUPFAM" id="SSF56349">
    <property type="entry name" value="DNA breaking-rejoining enzymes"/>
    <property type="match status" value="1"/>
</dbReference>
<evidence type="ECO:0000256" key="2">
    <source>
        <dbReference type="ARBA" id="ARBA00023125"/>
    </source>
</evidence>
<dbReference type="GO" id="GO:0006310">
    <property type="term" value="P:DNA recombination"/>
    <property type="evidence" value="ECO:0007669"/>
    <property type="project" value="UniProtKB-KW"/>
</dbReference>
<name>A0A4R0HI02_9ACTN</name>
<reference evidence="5 6" key="1">
    <citation type="submission" date="2019-02" db="EMBL/GenBank/DDBJ databases">
        <title>Kribbella capetownensis sp. nov. and Kribbella speibonae sp. nov., isolated from soil.</title>
        <authorList>
            <person name="Curtis S.M."/>
            <person name="Norton I."/>
            <person name="Everest G.J."/>
            <person name="Meyers P.R."/>
        </authorList>
    </citation>
    <scope>NUCLEOTIDE SEQUENCE [LARGE SCALE GENOMIC DNA]</scope>
    <source>
        <strain evidence="5 6">KCTC 29219</strain>
    </source>
</reference>
<keyword evidence="6" id="KW-1185">Reference proteome</keyword>
<comment type="similarity">
    <text evidence="1">Belongs to the 'phage' integrase family.</text>
</comment>
<evidence type="ECO:0000259" key="4">
    <source>
        <dbReference type="PROSITE" id="PS51898"/>
    </source>
</evidence>
<gene>
    <name evidence="5" type="ORF">E0H45_03125</name>
</gene>
<protein>
    <recommendedName>
        <fullName evidence="4">Tyr recombinase domain-containing protein</fullName>
    </recommendedName>
</protein>
<dbReference type="InterPro" id="IPR011010">
    <property type="entry name" value="DNA_brk_join_enz"/>
</dbReference>
<dbReference type="InterPro" id="IPR013762">
    <property type="entry name" value="Integrase-like_cat_sf"/>
</dbReference>
<evidence type="ECO:0000256" key="3">
    <source>
        <dbReference type="ARBA" id="ARBA00023172"/>
    </source>
</evidence>
<keyword evidence="3" id="KW-0233">DNA recombination</keyword>
<evidence type="ECO:0000313" key="5">
    <source>
        <dbReference type="EMBL" id="TCC10331.1"/>
    </source>
</evidence>
<dbReference type="Pfam" id="PF00589">
    <property type="entry name" value="Phage_integrase"/>
    <property type="match status" value="1"/>
</dbReference>
<dbReference type="RefSeq" id="WP_131334745.1">
    <property type="nucleotide sequence ID" value="NZ_SJJZ01000001.1"/>
</dbReference>
<dbReference type="PANTHER" id="PTHR30349">
    <property type="entry name" value="PHAGE INTEGRASE-RELATED"/>
    <property type="match status" value="1"/>
</dbReference>
<dbReference type="Gene3D" id="1.10.443.10">
    <property type="entry name" value="Intergrase catalytic core"/>
    <property type="match status" value="1"/>
</dbReference>
<dbReference type="OrthoDB" id="3175606at2"/>
<dbReference type="InterPro" id="IPR050090">
    <property type="entry name" value="Tyrosine_recombinase_XerCD"/>
</dbReference>
<dbReference type="PANTHER" id="PTHR30349:SF41">
    <property type="entry name" value="INTEGRASE_RECOMBINASE PROTEIN MJ0367-RELATED"/>
    <property type="match status" value="1"/>
</dbReference>
<evidence type="ECO:0000256" key="1">
    <source>
        <dbReference type="ARBA" id="ARBA00008857"/>
    </source>
</evidence>
<dbReference type="InterPro" id="IPR002104">
    <property type="entry name" value="Integrase_catalytic"/>
</dbReference>
<organism evidence="5 6">
    <name type="scientific">Kribbella soli</name>
    <dbReference type="NCBI Taxonomy" id="1124743"/>
    <lineage>
        <taxon>Bacteria</taxon>
        <taxon>Bacillati</taxon>
        <taxon>Actinomycetota</taxon>
        <taxon>Actinomycetes</taxon>
        <taxon>Propionibacteriales</taxon>
        <taxon>Kribbellaceae</taxon>
        <taxon>Kribbella</taxon>
    </lineage>
</organism>